<evidence type="ECO:0000256" key="7">
    <source>
        <dbReference type="ARBA" id="ARBA00022833"/>
    </source>
</evidence>
<dbReference type="GO" id="GO:0000724">
    <property type="term" value="P:double-strand break repair via homologous recombination"/>
    <property type="evidence" value="ECO:0007669"/>
    <property type="project" value="TreeGrafter"/>
</dbReference>
<dbReference type="InterPro" id="IPR027370">
    <property type="entry name" value="Znf-RING_euk"/>
</dbReference>
<evidence type="ECO:0000256" key="9">
    <source>
        <dbReference type="PROSITE-ProRule" id="PRU00175"/>
    </source>
</evidence>
<keyword evidence="4 9" id="KW-0863">Zinc-finger</keyword>
<gene>
    <name evidence="13" type="ORF">BCR42DRAFT_318012</name>
</gene>
<dbReference type="GO" id="GO:0005737">
    <property type="term" value="C:cytoplasm"/>
    <property type="evidence" value="ECO:0007669"/>
    <property type="project" value="TreeGrafter"/>
</dbReference>
<dbReference type="InterPro" id="IPR001650">
    <property type="entry name" value="Helicase_C-like"/>
</dbReference>
<dbReference type="SMART" id="SM00184">
    <property type="entry name" value="RING"/>
    <property type="match status" value="1"/>
</dbReference>
<evidence type="ECO:0000256" key="5">
    <source>
        <dbReference type="ARBA" id="ARBA00022801"/>
    </source>
</evidence>
<dbReference type="PANTHER" id="PTHR45626:SF16">
    <property type="entry name" value="ATP-DEPENDENT HELICASE ULS1"/>
    <property type="match status" value="1"/>
</dbReference>
<dbReference type="PROSITE" id="PS51194">
    <property type="entry name" value="HELICASE_CTER"/>
    <property type="match status" value="1"/>
</dbReference>
<dbReference type="InterPro" id="IPR038718">
    <property type="entry name" value="SNF2-like_sf"/>
</dbReference>
<keyword evidence="5" id="KW-0378">Hydrolase</keyword>
<feature type="domain" description="Helicase ATP-binding" evidence="11">
    <location>
        <begin position="68"/>
        <end position="258"/>
    </location>
</feature>
<dbReference type="InterPro" id="IPR050628">
    <property type="entry name" value="SNF2_RAD54_helicase_TF"/>
</dbReference>
<dbReference type="Proteomes" id="UP000193560">
    <property type="component" value="Unassembled WGS sequence"/>
</dbReference>
<dbReference type="Gene3D" id="3.40.50.300">
    <property type="entry name" value="P-loop containing nucleotide triphosphate hydrolases"/>
    <property type="match status" value="1"/>
</dbReference>
<dbReference type="PANTHER" id="PTHR45626">
    <property type="entry name" value="TRANSCRIPTION TERMINATION FACTOR 2-RELATED"/>
    <property type="match status" value="1"/>
</dbReference>
<dbReference type="InterPro" id="IPR001841">
    <property type="entry name" value="Znf_RING"/>
</dbReference>
<evidence type="ECO:0000256" key="1">
    <source>
        <dbReference type="ARBA" id="ARBA00007025"/>
    </source>
</evidence>
<dbReference type="CDD" id="cd16449">
    <property type="entry name" value="RING-HC"/>
    <property type="match status" value="1"/>
</dbReference>
<dbReference type="CDD" id="cd18008">
    <property type="entry name" value="DEXDc_SHPRH-like"/>
    <property type="match status" value="1"/>
</dbReference>
<dbReference type="EMBL" id="MCGE01000003">
    <property type="protein sequence ID" value="ORZ23502.1"/>
    <property type="molecule type" value="Genomic_DNA"/>
</dbReference>
<dbReference type="GO" id="GO:0005634">
    <property type="term" value="C:nucleus"/>
    <property type="evidence" value="ECO:0007669"/>
    <property type="project" value="TreeGrafter"/>
</dbReference>
<dbReference type="GO" id="GO:0004386">
    <property type="term" value="F:helicase activity"/>
    <property type="evidence" value="ECO:0007669"/>
    <property type="project" value="UniProtKB-KW"/>
</dbReference>
<dbReference type="OrthoDB" id="448448at2759"/>
<dbReference type="InterPro" id="IPR014001">
    <property type="entry name" value="Helicase_ATP-bd"/>
</dbReference>
<evidence type="ECO:0000259" key="10">
    <source>
        <dbReference type="PROSITE" id="PS50089"/>
    </source>
</evidence>
<comment type="caution">
    <text evidence="13">The sequence shown here is derived from an EMBL/GenBank/DDBJ whole genome shotgun (WGS) entry which is preliminary data.</text>
</comment>
<dbReference type="GO" id="GO:0005524">
    <property type="term" value="F:ATP binding"/>
    <property type="evidence" value="ECO:0007669"/>
    <property type="project" value="UniProtKB-KW"/>
</dbReference>
<dbReference type="AlphaFoldDB" id="A0A1X2IWU7"/>
<dbReference type="InterPro" id="IPR049730">
    <property type="entry name" value="SNF2/RAD54-like_C"/>
</dbReference>
<proteinExistence type="inferred from homology"/>
<evidence type="ECO:0000313" key="14">
    <source>
        <dbReference type="Proteomes" id="UP000193560"/>
    </source>
</evidence>
<comment type="similarity">
    <text evidence="1">Belongs to the SNF2/RAD54 helicase family.</text>
</comment>
<evidence type="ECO:0000259" key="12">
    <source>
        <dbReference type="PROSITE" id="PS51194"/>
    </source>
</evidence>
<accession>A0A1X2IWU7</accession>
<dbReference type="STRING" id="90262.A0A1X2IWU7"/>
<dbReference type="SMART" id="SM00490">
    <property type="entry name" value="HELICc"/>
    <property type="match status" value="1"/>
</dbReference>
<sequence>MDRKPSSQGPSSSALGLSVIEAEEQLRQLLETIADEEPPPPESRTGTPDGLRINLMEHQKIGFQWMCKQEVSTNKGGLLSDDMGLGKTIQTLSVIVARQCTDAAPIPDMMTMVVQQKLKARIKPFKVKCTLVVCPVSLMEQWAQEIKSKAENVSVYIHHGTSTLQDPYQIAGFDVVIISYHKARHEFPEDSTRATGVLTPMIFHRVVLDEAHTIKNKATGVAKACYRIEATYRWCLTATPIQNKIEELYSLINFLRIQPYCDWTNFRDEIVTPLKSVYKRQAVMKKVQVIMKAIALRRSKKAEIDGRPILNLPERNIHFTHVDFPSDERQFYNFVDNKVQTDFNEYVDAGTVMQNYSSVLVLLLRLRQACLHPTLTTIDKPVLKNNEERQLENAKSLDQSVVDRLVNMKDELSGVECPICMDAADEPRIISGCGHILCRECLSSYVNTSSDYGGSKSCPQCRGELRLESTVPVAIFFKIHIPELAAVEEKEDPEMAEKVNEIRYESSKKIDTMLEILAKTREDSNGRDKTIVFSQFTQMLDLMEKPLKENGIKFGRYDGSMAVKTRTAMIETYRNDPSMEVLLVSTRCGSLGLNLTMANRVILMDVWWNPALENQAIDRVHRIGQTKDVEVHRLFINNTVEDRILELQKRKQLIADSALGEGGAEKLGRLGLQDMLYLFRGGPPPPMPSRGGPSSAQ</sequence>
<dbReference type="Pfam" id="PF00271">
    <property type="entry name" value="Helicase_C"/>
    <property type="match status" value="1"/>
</dbReference>
<dbReference type="PROSITE" id="PS51192">
    <property type="entry name" value="HELICASE_ATP_BIND_1"/>
    <property type="match status" value="1"/>
</dbReference>
<feature type="domain" description="RING-type" evidence="10">
    <location>
        <begin position="417"/>
        <end position="462"/>
    </location>
</feature>
<evidence type="ECO:0000256" key="4">
    <source>
        <dbReference type="ARBA" id="ARBA00022771"/>
    </source>
</evidence>
<dbReference type="GO" id="GO:0008094">
    <property type="term" value="F:ATP-dependent activity, acting on DNA"/>
    <property type="evidence" value="ECO:0007669"/>
    <property type="project" value="TreeGrafter"/>
</dbReference>
<keyword evidence="14" id="KW-1185">Reference proteome</keyword>
<evidence type="ECO:0000256" key="2">
    <source>
        <dbReference type="ARBA" id="ARBA00022723"/>
    </source>
</evidence>
<dbReference type="PROSITE" id="PS00518">
    <property type="entry name" value="ZF_RING_1"/>
    <property type="match status" value="1"/>
</dbReference>
<keyword evidence="8" id="KW-0067">ATP-binding</keyword>
<evidence type="ECO:0000256" key="8">
    <source>
        <dbReference type="ARBA" id="ARBA00022840"/>
    </source>
</evidence>
<evidence type="ECO:0000256" key="6">
    <source>
        <dbReference type="ARBA" id="ARBA00022806"/>
    </source>
</evidence>
<dbReference type="InterPro" id="IPR000330">
    <property type="entry name" value="SNF2_N"/>
</dbReference>
<keyword evidence="2" id="KW-0479">Metal-binding</keyword>
<dbReference type="SUPFAM" id="SSF52540">
    <property type="entry name" value="P-loop containing nucleoside triphosphate hydrolases"/>
    <property type="match status" value="2"/>
</dbReference>
<reference evidence="13 14" key="1">
    <citation type="submission" date="2016-07" db="EMBL/GenBank/DDBJ databases">
        <title>Pervasive Adenine N6-methylation of Active Genes in Fungi.</title>
        <authorList>
            <consortium name="DOE Joint Genome Institute"/>
            <person name="Mondo S.J."/>
            <person name="Dannebaum R.O."/>
            <person name="Kuo R.C."/>
            <person name="Labutti K."/>
            <person name="Haridas S."/>
            <person name="Kuo A."/>
            <person name="Salamov A."/>
            <person name="Ahrendt S.R."/>
            <person name="Lipzen A."/>
            <person name="Sullivan W."/>
            <person name="Andreopoulos W.B."/>
            <person name="Clum A."/>
            <person name="Lindquist E."/>
            <person name="Daum C."/>
            <person name="Ramamoorthy G.K."/>
            <person name="Gryganskyi A."/>
            <person name="Culley D."/>
            <person name="Magnuson J.K."/>
            <person name="James T.Y."/>
            <person name="O'Malley M.A."/>
            <person name="Stajich J.E."/>
            <person name="Spatafora J.W."/>
            <person name="Visel A."/>
            <person name="Grigoriev I.V."/>
        </authorList>
    </citation>
    <scope>NUCLEOTIDE SEQUENCE [LARGE SCALE GENOMIC DNA]</scope>
    <source>
        <strain evidence="13 14">NRRL 1336</strain>
    </source>
</reference>
<dbReference type="InterPro" id="IPR027417">
    <property type="entry name" value="P-loop_NTPase"/>
</dbReference>
<dbReference type="InterPro" id="IPR017907">
    <property type="entry name" value="Znf_RING_CS"/>
</dbReference>
<dbReference type="SUPFAM" id="SSF57850">
    <property type="entry name" value="RING/U-box"/>
    <property type="match status" value="1"/>
</dbReference>
<organism evidence="13 14">
    <name type="scientific">Absidia repens</name>
    <dbReference type="NCBI Taxonomy" id="90262"/>
    <lineage>
        <taxon>Eukaryota</taxon>
        <taxon>Fungi</taxon>
        <taxon>Fungi incertae sedis</taxon>
        <taxon>Mucoromycota</taxon>
        <taxon>Mucoromycotina</taxon>
        <taxon>Mucoromycetes</taxon>
        <taxon>Mucorales</taxon>
        <taxon>Cunninghamellaceae</taxon>
        <taxon>Absidia</taxon>
    </lineage>
</organism>
<dbReference type="InterPro" id="IPR013083">
    <property type="entry name" value="Znf_RING/FYVE/PHD"/>
</dbReference>
<feature type="domain" description="Helicase C-terminal" evidence="12">
    <location>
        <begin position="512"/>
        <end position="671"/>
    </location>
</feature>
<keyword evidence="3" id="KW-0547">Nucleotide-binding</keyword>
<dbReference type="Pfam" id="PF13445">
    <property type="entry name" value="zf-RING_UBOX"/>
    <property type="match status" value="1"/>
</dbReference>
<dbReference type="Gene3D" id="3.40.50.10810">
    <property type="entry name" value="Tandem AAA-ATPase domain"/>
    <property type="match status" value="1"/>
</dbReference>
<keyword evidence="6" id="KW-0347">Helicase</keyword>
<evidence type="ECO:0000259" key="11">
    <source>
        <dbReference type="PROSITE" id="PS51192"/>
    </source>
</evidence>
<dbReference type="CDD" id="cd18793">
    <property type="entry name" value="SF2_C_SNF"/>
    <property type="match status" value="1"/>
</dbReference>
<protein>
    <submittedName>
        <fullName evidence="13">SNF2 family N-terminal domain-domain-containing protein</fullName>
    </submittedName>
</protein>
<keyword evidence="7" id="KW-0862">Zinc</keyword>
<dbReference type="GO" id="GO:0008270">
    <property type="term" value="F:zinc ion binding"/>
    <property type="evidence" value="ECO:0007669"/>
    <property type="project" value="UniProtKB-KW"/>
</dbReference>
<dbReference type="GO" id="GO:0016787">
    <property type="term" value="F:hydrolase activity"/>
    <property type="evidence" value="ECO:0007669"/>
    <property type="project" value="UniProtKB-KW"/>
</dbReference>
<dbReference type="Pfam" id="PF00176">
    <property type="entry name" value="SNF2-rel_dom"/>
    <property type="match status" value="1"/>
</dbReference>
<evidence type="ECO:0000313" key="13">
    <source>
        <dbReference type="EMBL" id="ORZ23502.1"/>
    </source>
</evidence>
<name>A0A1X2IWU7_9FUNG</name>
<dbReference type="PROSITE" id="PS50089">
    <property type="entry name" value="ZF_RING_2"/>
    <property type="match status" value="1"/>
</dbReference>
<dbReference type="Gene3D" id="3.30.40.10">
    <property type="entry name" value="Zinc/RING finger domain, C3HC4 (zinc finger)"/>
    <property type="match status" value="1"/>
</dbReference>
<dbReference type="SMART" id="SM00487">
    <property type="entry name" value="DEXDc"/>
    <property type="match status" value="1"/>
</dbReference>
<evidence type="ECO:0000256" key="3">
    <source>
        <dbReference type="ARBA" id="ARBA00022741"/>
    </source>
</evidence>